<dbReference type="InterPro" id="IPR012337">
    <property type="entry name" value="RNaseH-like_sf"/>
</dbReference>
<keyword evidence="2" id="KW-1185">Reference proteome</keyword>
<organism evidence="1 2">
    <name type="scientific">Bosea massiliensis</name>
    <dbReference type="NCBI Taxonomy" id="151419"/>
    <lineage>
        <taxon>Bacteria</taxon>
        <taxon>Pseudomonadati</taxon>
        <taxon>Pseudomonadota</taxon>
        <taxon>Alphaproteobacteria</taxon>
        <taxon>Hyphomicrobiales</taxon>
        <taxon>Boseaceae</taxon>
        <taxon>Bosea</taxon>
    </lineage>
</organism>
<comment type="caution">
    <text evidence="1">The sequence shown here is derived from an EMBL/GenBank/DDBJ whole genome shotgun (WGS) entry which is preliminary data.</text>
</comment>
<name>A0ABW0PAJ1_9HYPH</name>
<dbReference type="Proteomes" id="UP001596060">
    <property type="component" value="Unassembled WGS sequence"/>
</dbReference>
<dbReference type="Gene3D" id="3.30.420.10">
    <property type="entry name" value="Ribonuclease H-like superfamily/Ribonuclease H"/>
    <property type="match status" value="1"/>
</dbReference>
<keyword evidence="1" id="KW-0378">Hydrolase</keyword>
<evidence type="ECO:0000313" key="2">
    <source>
        <dbReference type="Proteomes" id="UP001596060"/>
    </source>
</evidence>
<gene>
    <name evidence="1" type="ORF">ACFPN9_30305</name>
</gene>
<dbReference type="GO" id="GO:0004527">
    <property type="term" value="F:exonuclease activity"/>
    <property type="evidence" value="ECO:0007669"/>
    <property type="project" value="UniProtKB-KW"/>
</dbReference>
<dbReference type="RefSeq" id="WP_067990729.1">
    <property type="nucleotide sequence ID" value="NZ_JBHSLU010000167.1"/>
</dbReference>
<accession>A0ABW0PAJ1</accession>
<dbReference type="SUPFAM" id="SSF53098">
    <property type="entry name" value="Ribonuclease H-like"/>
    <property type="match status" value="1"/>
</dbReference>
<sequence>MSYIVYDLETSGLAPQWNVPLQAALIHCDDNLQPLSELSLRCRLPAHIVPAPGALFTTGIGPAQLEQAPMSSTEMLIAIAKALSAWAPSTVIGYNTIRFDEEMLRHAFFTHLLPPYATQLGGHRRADLLTMVRAVAMLEPQAITVPITRSANRASSSAISAGRTASRWPRMRRMTPWRIRERRSPCSGTCARSRPQRSR</sequence>
<reference evidence="2" key="1">
    <citation type="journal article" date="2019" name="Int. J. Syst. Evol. Microbiol.">
        <title>The Global Catalogue of Microorganisms (GCM) 10K type strain sequencing project: providing services to taxonomists for standard genome sequencing and annotation.</title>
        <authorList>
            <consortium name="The Broad Institute Genomics Platform"/>
            <consortium name="The Broad Institute Genome Sequencing Center for Infectious Disease"/>
            <person name="Wu L."/>
            <person name="Ma J."/>
        </authorList>
    </citation>
    <scope>NUCLEOTIDE SEQUENCE [LARGE SCALE GENOMIC DNA]</scope>
    <source>
        <strain evidence="2">CCUG 43117</strain>
    </source>
</reference>
<proteinExistence type="predicted"/>
<evidence type="ECO:0000313" key="1">
    <source>
        <dbReference type="EMBL" id="MFC5509505.1"/>
    </source>
</evidence>
<protein>
    <submittedName>
        <fullName evidence="1">Exonuclease domain-containing protein</fullName>
    </submittedName>
</protein>
<dbReference type="EMBL" id="JBHSLU010000167">
    <property type="protein sequence ID" value="MFC5509505.1"/>
    <property type="molecule type" value="Genomic_DNA"/>
</dbReference>
<keyword evidence="1" id="KW-0540">Nuclease</keyword>
<keyword evidence="1" id="KW-0269">Exonuclease</keyword>
<dbReference type="InterPro" id="IPR036397">
    <property type="entry name" value="RNaseH_sf"/>
</dbReference>